<reference evidence="8" key="1">
    <citation type="submission" date="2023-03" db="EMBL/GenBank/DDBJ databases">
        <title>Mating type loci evolution in Malassezia.</title>
        <authorList>
            <person name="Coelho M.A."/>
        </authorList>
    </citation>
    <scope>NUCLEOTIDE SEQUENCE</scope>
    <source>
        <strain evidence="8">CBS 12830</strain>
    </source>
</reference>
<dbReference type="SUPFAM" id="SSF52833">
    <property type="entry name" value="Thioredoxin-like"/>
    <property type="match status" value="1"/>
</dbReference>
<keyword evidence="2" id="KW-0479">Metal-binding</keyword>
<keyword evidence="5" id="KW-0676">Redox-active center</keyword>
<evidence type="ECO:0000256" key="3">
    <source>
        <dbReference type="ARBA" id="ARBA00023004"/>
    </source>
</evidence>
<evidence type="ECO:0000259" key="7">
    <source>
        <dbReference type="Pfam" id="PF00462"/>
    </source>
</evidence>
<dbReference type="PANTHER" id="PTHR10293:SF16">
    <property type="entry name" value="GLUTAREDOXIN-RELATED PROTEIN 5, MITOCHONDRIAL"/>
    <property type="match status" value="1"/>
</dbReference>
<dbReference type="InterPro" id="IPR033658">
    <property type="entry name" value="GRX_PICOT-like"/>
</dbReference>
<dbReference type="GO" id="GO:0046872">
    <property type="term" value="F:metal ion binding"/>
    <property type="evidence" value="ECO:0007669"/>
    <property type="project" value="UniProtKB-KW"/>
</dbReference>
<keyword evidence="4" id="KW-0411">Iron-sulfur</keyword>
<keyword evidence="3" id="KW-0408">Iron</keyword>
<dbReference type="GO" id="GO:0015036">
    <property type="term" value="F:disulfide oxidoreductase activity"/>
    <property type="evidence" value="ECO:0007669"/>
    <property type="project" value="UniProtKB-ARBA"/>
</dbReference>
<dbReference type="AlphaFoldDB" id="A0AAF0IZ52"/>
<gene>
    <name evidence="8" type="primary">GRX5</name>
    <name evidence="8" type="ORF">MEQU1_002264</name>
</gene>
<dbReference type="PANTHER" id="PTHR10293">
    <property type="entry name" value="GLUTAREDOXIN FAMILY MEMBER"/>
    <property type="match status" value="1"/>
</dbReference>
<dbReference type="NCBIfam" id="TIGR00365">
    <property type="entry name" value="Grx4 family monothiol glutaredoxin"/>
    <property type="match status" value="1"/>
</dbReference>
<protein>
    <recommendedName>
        <fullName evidence="6">Monothiol glutaredoxin-5, mitochondrial</fullName>
    </recommendedName>
</protein>
<evidence type="ECO:0000256" key="6">
    <source>
        <dbReference type="ARBA" id="ARBA00067618"/>
    </source>
</evidence>
<feature type="domain" description="Glutaredoxin" evidence="7">
    <location>
        <begin position="29"/>
        <end position="95"/>
    </location>
</feature>
<evidence type="ECO:0000256" key="5">
    <source>
        <dbReference type="ARBA" id="ARBA00023284"/>
    </source>
</evidence>
<dbReference type="CDD" id="cd03028">
    <property type="entry name" value="GRX_PICOT_like"/>
    <property type="match status" value="1"/>
</dbReference>
<dbReference type="PROSITE" id="PS51354">
    <property type="entry name" value="GLUTAREDOXIN_2"/>
    <property type="match status" value="1"/>
</dbReference>
<evidence type="ECO:0000256" key="1">
    <source>
        <dbReference type="ARBA" id="ARBA00022714"/>
    </source>
</evidence>
<evidence type="ECO:0000256" key="2">
    <source>
        <dbReference type="ARBA" id="ARBA00022723"/>
    </source>
</evidence>
<evidence type="ECO:0000313" key="8">
    <source>
        <dbReference type="EMBL" id="WFD23571.1"/>
    </source>
</evidence>
<dbReference type="Gene3D" id="3.40.30.10">
    <property type="entry name" value="Glutaredoxin"/>
    <property type="match status" value="1"/>
</dbReference>
<dbReference type="FunFam" id="3.40.30.10:FF:000005">
    <property type="entry name" value="Glutaredoxin 5"/>
    <property type="match status" value="1"/>
</dbReference>
<accession>A0AAF0IZ52</accession>
<dbReference type="Proteomes" id="UP001214415">
    <property type="component" value="Chromosome 4"/>
</dbReference>
<dbReference type="GO" id="GO:0044571">
    <property type="term" value="P:[2Fe-2S] cluster assembly"/>
    <property type="evidence" value="ECO:0007669"/>
    <property type="project" value="UniProtKB-ARBA"/>
</dbReference>
<dbReference type="Pfam" id="PF00462">
    <property type="entry name" value="Glutaredoxin"/>
    <property type="match status" value="1"/>
</dbReference>
<proteinExistence type="predicted"/>
<organism evidence="8 9">
    <name type="scientific">Malassezia equina</name>
    <dbReference type="NCBI Taxonomy" id="1381935"/>
    <lineage>
        <taxon>Eukaryota</taxon>
        <taxon>Fungi</taxon>
        <taxon>Dikarya</taxon>
        <taxon>Basidiomycota</taxon>
        <taxon>Ustilaginomycotina</taxon>
        <taxon>Malasseziomycetes</taxon>
        <taxon>Malasseziales</taxon>
        <taxon>Malasseziaceae</taxon>
        <taxon>Malassezia</taxon>
    </lineage>
</organism>
<dbReference type="EMBL" id="CP119903">
    <property type="protein sequence ID" value="WFD23571.1"/>
    <property type="molecule type" value="Genomic_DNA"/>
</dbReference>
<sequence>MSAMPSMVRLLSSETRTKIENAVKEDPLVVFMKGSPSMPQCGFSRAVLQILQVQGVNPDKVATYNCLEDQELREAIKEFSDWPTIPQVYVNGEFVGGCDIMLNTGLLIEPAANESSQS</sequence>
<name>A0AAF0IZ52_9BASI</name>
<keyword evidence="1" id="KW-0001">2Fe-2S</keyword>
<evidence type="ECO:0000313" key="9">
    <source>
        <dbReference type="Proteomes" id="UP001214415"/>
    </source>
</evidence>
<dbReference type="InterPro" id="IPR002109">
    <property type="entry name" value="Glutaredoxin"/>
</dbReference>
<dbReference type="InterPro" id="IPR036249">
    <property type="entry name" value="Thioredoxin-like_sf"/>
</dbReference>
<dbReference type="InterPro" id="IPR004480">
    <property type="entry name" value="Monothiol_GRX-rel"/>
</dbReference>
<dbReference type="GO" id="GO:0005759">
    <property type="term" value="C:mitochondrial matrix"/>
    <property type="evidence" value="ECO:0007669"/>
    <property type="project" value="TreeGrafter"/>
</dbReference>
<evidence type="ECO:0000256" key="4">
    <source>
        <dbReference type="ARBA" id="ARBA00023014"/>
    </source>
</evidence>
<dbReference type="GO" id="GO:0051537">
    <property type="term" value="F:2 iron, 2 sulfur cluster binding"/>
    <property type="evidence" value="ECO:0007669"/>
    <property type="project" value="UniProtKB-KW"/>
</dbReference>
<keyword evidence="9" id="KW-1185">Reference proteome</keyword>